<dbReference type="AlphaFoldDB" id="A0A124E3L4"/>
<gene>
    <name evidence="1" type="ORF">RMCFA_0454</name>
</gene>
<dbReference type="Proteomes" id="UP000069705">
    <property type="component" value="Unassembled WGS sequence"/>
</dbReference>
<evidence type="ECO:0000313" key="1">
    <source>
        <dbReference type="EMBL" id="GAT00340.1"/>
    </source>
</evidence>
<evidence type="ECO:0000313" key="2">
    <source>
        <dbReference type="Proteomes" id="UP000069705"/>
    </source>
</evidence>
<sequence length="140" mass="15379">MAGRPHKGDRALLQTRPLDEVLDLVVRRQLAAGVKDLSQYVADVLAIHVGREDLVTELGLRQGLPLDEDTVELSQQLPAQRPSVVTTRPHREVWKAVHARQIAAGVSSVSKYVADVLAMHVGREDLVLELGRKEGLPLAM</sequence>
<name>A0A124E3L4_MYCFO</name>
<organism evidence="1 2">
    <name type="scientific">Mycolicibacterium fortuitum subsp. acetamidolyticum</name>
    <dbReference type="NCBI Taxonomy" id="144550"/>
    <lineage>
        <taxon>Bacteria</taxon>
        <taxon>Bacillati</taxon>
        <taxon>Actinomycetota</taxon>
        <taxon>Actinomycetes</taxon>
        <taxon>Mycobacteriales</taxon>
        <taxon>Mycobacteriaceae</taxon>
        <taxon>Mycolicibacterium</taxon>
    </lineage>
</organism>
<evidence type="ECO:0008006" key="3">
    <source>
        <dbReference type="Google" id="ProtNLM"/>
    </source>
</evidence>
<dbReference type="EMBL" id="BCSZ01000007">
    <property type="protein sequence ID" value="GAT00340.1"/>
    <property type="molecule type" value="Genomic_DNA"/>
</dbReference>
<reference evidence="1 2" key="1">
    <citation type="journal article" date="2016" name="Genome Announc.">
        <title>Draft Genome Sequences of Five Rapidly Growing Mycobacterium Species, M. thermoresistibile, M. fortuitum subsp. acetamidolyticum, M. canariasense, M. brisbanense, and M. novocastrense.</title>
        <authorList>
            <person name="Katahira K."/>
            <person name="Ogura Y."/>
            <person name="Gotoh Y."/>
            <person name="Hayashi T."/>
        </authorList>
    </citation>
    <scope>NUCLEOTIDE SEQUENCE [LARGE SCALE GENOMIC DNA]</scope>
    <source>
        <strain evidence="1 2">JCM6368</strain>
    </source>
</reference>
<comment type="caution">
    <text evidence="1">The sequence shown here is derived from an EMBL/GenBank/DDBJ whole genome shotgun (WGS) entry which is preliminary data.</text>
</comment>
<accession>A0A124E3L4</accession>
<proteinExistence type="predicted"/>
<reference evidence="2" key="2">
    <citation type="submission" date="2016-02" db="EMBL/GenBank/DDBJ databases">
        <title>Draft genome sequence of five rapidly growing Mycobacterium species.</title>
        <authorList>
            <person name="Katahira K."/>
            <person name="Gotou Y."/>
            <person name="Iida K."/>
            <person name="Ogura Y."/>
            <person name="Hayashi T."/>
        </authorList>
    </citation>
    <scope>NUCLEOTIDE SEQUENCE [LARGE SCALE GENOMIC DNA]</scope>
    <source>
        <strain evidence="2">JCM6368</strain>
    </source>
</reference>
<dbReference type="RefSeq" id="WP_201027933.1">
    <property type="nucleotide sequence ID" value="NZ_BCSZ01000007.1"/>
</dbReference>
<protein>
    <recommendedName>
        <fullName evidence="3">Toxin-antitoxin system</fullName>
    </recommendedName>
</protein>